<dbReference type="Proteomes" id="UP001565243">
    <property type="component" value="Unassembled WGS sequence"/>
</dbReference>
<accession>A0ABV4E2S9</accession>
<dbReference type="EMBL" id="JBGFFX010000001">
    <property type="protein sequence ID" value="MEY8769188.1"/>
    <property type="molecule type" value="Genomic_DNA"/>
</dbReference>
<evidence type="ECO:0000256" key="2">
    <source>
        <dbReference type="RuleBase" id="RU363072"/>
    </source>
</evidence>
<organism evidence="3 4">
    <name type="scientific">Erwinia aeris</name>
    <dbReference type="NCBI Taxonomy" id="3239803"/>
    <lineage>
        <taxon>Bacteria</taxon>
        <taxon>Pseudomonadati</taxon>
        <taxon>Pseudomonadota</taxon>
        <taxon>Gammaproteobacteria</taxon>
        <taxon>Enterobacterales</taxon>
        <taxon>Erwiniaceae</taxon>
        <taxon>Erwinia</taxon>
    </lineage>
</organism>
<proteinExistence type="inferred from homology"/>
<dbReference type="InterPro" id="IPR007049">
    <property type="entry name" value="Carb-sel_porin_OprB"/>
</dbReference>
<reference evidence="3 4" key="1">
    <citation type="submission" date="2024-07" db="EMBL/GenBank/DDBJ databases">
        <authorList>
            <person name="Hebao G."/>
        </authorList>
    </citation>
    <scope>NUCLEOTIDE SEQUENCE [LARGE SCALE GENOMIC DNA]</scope>
    <source>
        <strain evidence="3 4">ACCC 02193</strain>
    </source>
</reference>
<comment type="similarity">
    <text evidence="1 2">Belongs to the OprB family.</text>
</comment>
<protein>
    <submittedName>
        <fullName evidence="3">Carbohydrate porin</fullName>
    </submittedName>
</protein>
<keyword evidence="4" id="KW-1185">Reference proteome</keyword>
<dbReference type="RefSeq" id="WP_369894826.1">
    <property type="nucleotide sequence ID" value="NZ_JBGFFX010000001.1"/>
</dbReference>
<evidence type="ECO:0000256" key="1">
    <source>
        <dbReference type="ARBA" id="ARBA00008769"/>
    </source>
</evidence>
<evidence type="ECO:0000313" key="4">
    <source>
        <dbReference type="Proteomes" id="UP001565243"/>
    </source>
</evidence>
<name>A0ABV4E2S9_9GAMM</name>
<evidence type="ECO:0000313" key="3">
    <source>
        <dbReference type="EMBL" id="MEY8769188.1"/>
    </source>
</evidence>
<dbReference type="Pfam" id="PF04966">
    <property type="entry name" value="OprB"/>
    <property type="match status" value="1"/>
</dbReference>
<dbReference type="InterPro" id="IPR038673">
    <property type="entry name" value="OprB_sf"/>
</dbReference>
<comment type="caution">
    <text evidence="3">The sequence shown here is derived from an EMBL/GenBank/DDBJ whole genome shotgun (WGS) entry which is preliminary data.</text>
</comment>
<dbReference type="PANTHER" id="PTHR37944:SF1">
    <property type="entry name" value="PORIN B"/>
    <property type="match status" value="1"/>
</dbReference>
<dbReference type="Gene3D" id="2.40.160.180">
    <property type="entry name" value="Carbohydrate-selective porin OprB"/>
    <property type="match status" value="1"/>
</dbReference>
<sequence length="437" mass="49291">MVSGPPAYASEAWQGEALGFVPSTPGLLGDMGGVRPVLEADGFHFNLGYLSQVAYNAAGGYNHDRHAAYIDQFSLTFGQDLEDLTNIADAKIEGNIVNRNHDDSLTFKRLQDPRVSANDIAQESSGRGSITRLGWLTFARTFHDRRLHWRIGMMNKVQDFDQIIPCDFQLLSQCGGKSANSFTWYNWNVHYWGTTLQYKLNDELTLKGGIMEQNPNAESRGHAWSGSTRGSKGVVLPLELEIKTRINNLPGIYNLGLLFTNAPQTDFYAGKSQATGADDAEGYRSHHRTWFLYGGFNQQLTRHKDDATRGLSSSFSMSLSDRRSNLLHRVAAVSLRYHGLADARPDDWLGLGATWIEISKDYRRNQQYLNELQGTHDYVDALYHPLPGHTVNAELYYRLRATSWLEVQPVVQYWHRPGALRETQDAWVRGVKTVITF</sequence>
<dbReference type="PANTHER" id="PTHR37944">
    <property type="entry name" value="PORIN B"/>
    <property type="match status" value="1"/>
</dbReference>
<dbReference type="InterPro" id="IPR052932">
    <property type="entry name" value="OprB_Porin"/>
</dbReference>
<gene>
    <name evidence="3" type="ORF">AB6T85_01865</name>
</gene>